<comment type="caution">
    <text evidence="1">The sequence shown here is derived from an EMBL/GenBank/DDBJ whole genome shotgun (WGS) entry which is preliminary data.</text>
</comment>
<dbReference type="AlphaFoldDB" id="A0AAV7IMT4"/>
<reference evidence="1 2" key="1">
    <citation type="journal article" date="2021" name="J. Hered.">
        <title>A chromosome-level genome assembly of the parasitoid wasp, Cotesia glomerata (Hymenoptera: Braconidae).</title>
        <authorList>
            <person name="Pinto B.J."/>
            <person name="Weis J.J."/>
            <person name="Gamble T."/>
            <person name="Ode P.J."/>
            <person name="Paul R."/>
            <person name="Zaspel J.M."/>
        </authorList>
    </citation>
    <scope>NUCLEOTIDE SEQUENCE [LARGE SCALE GENOMIC DNA]</scope>
    <source>
        <strain evidence="1">CgM1</strain>
    </source>
</reference>
<name>A0AAV7IMT4_COTGL</name>
<evidence type="ECO:0000313" key="2">
    <source>
        <dbReference type="Proteomes" id="UP000826195"/>
    </source>
</evidence>
<gene>
    <name evidence="1" type="ORF">KQX54_005888</name>
</gene>
<dbReference type="Proteomes" id="UP000826195">
    <property type="component" value="Unassembled WGS sequence"/>
</dbReference>
<proteinExistence type="predicted"/>
<dbReference type="EMBL" id="JAHXZJ010001119">
    <property type="protein sequence ID" value="KAH0553925.1"/>
    <property type="molecule type" value="Genomic_DNA"/>
</dbReference>
<keyword evidence="2" id="KW-1185">Reference proteome</keyword>
<sequence>MHANLVLECYAANIQTYKVRRRKNSNVYREYKIWNESYALKPCTKGIEGKPKDVHVLSTLLEASHAVLIMYITESDEAE</sequence>
<protein>
    <submittedName>
        <fullName evidence="1">Uncharacterized protein</fullName>
    </submittedName>
</protein>
<evidence type="ECO:0000313" key="1">
    <source>
        <dbReference type="EMBL" id="KAH0553925.1"/>
    </source>
</evidence>
<accession>A0AAV7IMT4</accession>
<organism evidence="1 2">
    <name type="scientific">Cotesia glomerata</name>
    <name type="common">Lepidopteran parasitic wasp</name>
    <name type="synonym">Apanteles glomeratus</name>
    <dbReference type="NCBI Taxonomy" id="32391"/>
    <lineage>
        <taxon>Eukaryota</taxon>
        <taxon>Metazoa</taxon>
        <taxon>Ecdysozoa</taxon>
        <taxon>Arthropoda</taxon>
        <taxon>Hexapoda</taxon>
        <taxon>Insecta</taxon>
        <taxon>Pterygota</taxon>
        <taxon>Neoptera</taxon>
        <taxon>Endopterygota</taxon>
        <taxon>Hymenoptera</taxon>
        <taxon>Apocrita</taxon>
        <taxon>Ichneumonoidea</taxon>
        <taxon>Braconidae</taxon>
        <taxon>Microgastrinae</taxon>
        <taxon>Cotesia</taxon>
    </lineage>
</organism>